<organism evidence="2 3">
    <name type="scientific">bacterium (Candidatus Ratteibacteria) CG23_combo_of_CG06-09_8_20_14_all_48_7</name>
    <dbReference type="NCBI Taxonomy" id="2014292"/>
    <lineage>
        <taxon>Bacteria</taxon>
        <taxon>Candidatus Ratteibacteria</taxon>
    </lineage>
</organism>
<feature type="transmembrane region" description="Helical" evidence="1">
    <location>
        <begin position="37"/>
        <end position="58"/>
    </location>
</feature>
<name>A0A2G9YBJ9_9BACT</name>
<dbReference type="Proteomes" id="UP000230392">
    <property type="component" value="Unassembled WGS sequence"/>
</dbReference>
<reference evidence="2 3" key="1">
    <citation type="submission" date="2017-09" db="EMBL/GenBank/DDBJ databases">
        <title>Depth-based differentiation of microbial function through sediment-hosted aquifers and enrichment of novel symbionts in the deep terrestrial subsurface.</title>
        <authorList>
            <person name="Probst A.J."/>
            <person name="Ladd B."/>
            <person name="Jarett J.K."/>
            <person name="Geller-Mcgrath D.E."/>
            <person name="Sieber C.M."/>
            <person name="Emerson J.B."/>
            <person name="Anantharaman K."/>
            <person name="Thomas B.C."/>
            <person name="Malmstrom R."/>
            <person name="Stieglmeier M."/>
            <person name="Klingl A."/>
            <person name="Woyke T."/>
            <person name="Ryan C.M."/>
            <person name="Banfield J.F."/>
        </authorList>
    </citation>
    <scope>NUCLEOTIDE SEQUENCE [LARGE SCALE GENOMIC DNA]</scope>
    <source>
        <strain evidence="2">CG23_combo_of_CG06-09_8_20_14_all_48_7</strain>
    </source>
</reference>
<dbReference type="InterPro" id="IPR021737">
    <property type="entry name" value="Phage_phiKZ_Orf197"/>
</dbReference>
<comment type="caution">
    <text evidence="2">The sequence shown here is derived from an EMBL/GenBank/DDBJ whole genome shotgun (WGS) entry which is preliminary data.</text>
</comment>
<evidence type="ECO:0000313" key="2">
    <source>
        <dbReference type="EMBL" id="PIP16552.1"/>
    </source>
</evidence>
<dbReference type="Pfam" id="PF11750">
    <property type="entry name" value="DUF3307"/>
    <property type="match status" value="1"/>
</dbReference>
<dbReference type="EMBL" id="PCRF01000072">
    <property type="protein sequence ID" value="PIP16552.1"/>
    <property type="molecule type" value="Genomic_DNA"/>
</dbReference>
<keyword evidence="1" id="KW-1133">Transmembrane helix</keyword>
<protein>
    <recommendedName>
        <fullName evidence="4">DUF3307 domain-containing protein</fullName>
    </recommendedName>
</protein>
<evidence type="ECO:0008006" key="4">
    <source>
        <dbReference type="Google" id="ProtNLM"/>
    </source>
</evidence>
<feature type="transmembrane region" description="Helical" evidence="1">
    <location>
        <begin position="95"/>
        <end position="119"/>
    </location>
</feature>
<evidence type="ECO:0000313" key="3">
    <source>
        <dbReference type="Proteomes" id="UP000230392"/>
    </source>
</evidence>
<proteinExistence type="predicted"/>
<keyword evidence="1" id="KW-0812">Transmembrane</keyword>
<feature type="transmembrane region" description="Helical" evidence="1">
    <location>
        <begin position="125"/>
        <end position="147"/>
    </location>
</feature>
<keyword evidence="1" id="KW-0472">Membrane</keyword>
<dbReference type="AlphaFoldDB" id="A0A2G9YBJ9"/>
<sequence length="162" mass="18667">MRPENFFPLNLLFLSHIIADYVCQPKDFTRRKRKKKAYLFLHVAIVWAVGFLLLLPYWNGKTLLAVSILSISHLIIDWNKIMLERKIKRILKEKGLLKTVNVVDQGLHFLAIVCVWRVFLTGFPWPFGFLPSPVFLNLSAILVIILITARGGIGLLNPEEED</sequence>
<accession>A0A2G9YBJ9</accession>
<evidence type="ECO:0000256" key="1">
    <source>
        <dbReference type="SAM" id="Phobius"/>
    </source>
</evidence>
<gene>
    <name evidence="2" type="ORF">COX46_01560</name>
</gene>